<dbReference type="SUPFAM" id="SSF52540">
    <property type="entry name" value="P-loop containing nucleoside triphosphate hydrolases"/>
    <property type="match status" value="1"/>
</dbReference>
<dbReference type="RefSeq" id="WP_145718314.1">
    <property type="nucleotide sequence ID" value="NZ_BSPF01000027.1"/>
</dbReference>
<dbReference type="Proteomes" id="UP000317122">
    <property type="component" value="Unassembled WGS sequence"/>
</dbReference>
<gene>
    <name evidence="1" type="ORF">IQ26_02915</name>
</gene>
<dbReference type="EMBL" id="VLKT01000016">
    <property type="protein sequence ID" value="TWI36402.1"/>
    <property type="molecule type" value="Genomic_DNA"/>
</dbReference>
<evidence type="ECO:0000313" key="2">
    <source>
        <dbReference type="Proteomes" id="UP000317122"/>
    </source>
</evidence>
<evidence type="ECO:0000313" key="1">
    <source>
        <dbReference type="EMBL" id="TWI36402.1"/>
    </source>
</evidence>
<dbReference type="OrthoDB" id="7437044at2"/>
<organism evidence="1 2">
    <name type="scientific">Mesorhizobium tianshanense</name>
    <dbReference type="NCBI Taxonomy" id="39844"/>
    <lineage>
        <taxon>Bacteria</taxon>
        <taxon>Pseudomonadati</taxon>
        <taxon>Pseudomonadota</taxon>
        <taxon>Alphaproteobacteria</taxon>
        <taxon>Hyphomicrobiales</taxon>
        <taxon>Phyllobacteriaceae</taxon>
        <taxon>Mesorhizobium</taxon>
    </lineage>
</organism>
<name>A0A562NW08_9HYPH</name>
<accession>A0A562NW08</accession>
<protein>
    <submittedName>
        <fullName evidence="1">Uncharacterized protein</fullName>
    </submittedName>
</protein>
<proteinExistence type="predicted"/>
<comment type="caution">
    <text evidence="1">The sequence shown here is derived from an EMBL/GenBank/DDBJ whole genome shotgun (WGS) entry which is preliminary data.</text>
</comment>
<reference evidence="1 2" key="1">
    <citation type="journal article" date="2015" name="Stand. Genomic Sci.">
        <title>Genomic Encyclopedia of Bacterial and Archaeal Type Strains, Phase III: the genomes of soil and plant-associated and newly described type strains.</title>
        <authorList>
            <person name="Whitman W.B."/>
            <person name="Woyke T."/>
            <person name="Klenk H.P."/>
            <person name="Zhou Y."/>
            <person name="Lilburn T.G."/>
            <person name="Beck B.J."/>
            <person name="De Vos P."/>
            <person name="Vandamme P."/>
            <person name="Eisen J.A."/>
            <person name="Garrity G."/>
            <person name="Hugenholtz P."/>
            <person name="Kyrpides N.C."/>
        </authorList>
    </citation>
    <scope>NUCLEOTIDE SEQUENCE [LARGE SCALE GENOMIC DNA]</scope>
    <source>
        <strain evidence="1 2">CGMCC 1.2546</strain>
    </source>
</reference>
<dbReference type="InterPro" id="IPR027417">
    <property type="entry name" value="P-loop_NTPase"/>
</dbReference>
<sequence length="1342" mass="146410">MADDGISSLIGPGGDTWNLPDGEAKRQAVASLRGYAYQLHRTVAAWLQLKRNGYLFLEAAEDYASLSRDPSSRDEILAATQVKDTRESGSVTLNSADVLDAIRNFWRYREANVARKIQLTFLTTSQIGKERKNGLPSGTRGLDAWQIVGRGSGDLAELKAALQARFDEAGSLGQFLKDATDEDIRELLLKPIQWSCGELDYADIVERNREDIIEVGLALGGTVDQSERALDTLLHEVLNTIVLNKERRLTYAGLAKLVQEANTIRVPIARAFSTGVDLDITGSWVPSDLALPAKLARRSASTADVAVNFRERRRLWLHGANGMGKSTLAALVAGAQGGNWQALRLRGTAAGAAAERIAAARQALGRMPDVSGLVLDDLTVDHETQIVVPLRALGTTLSREGLACVISSNNPPGRALREALGLEAMDVVEAPDFSDEDAAELVAQYGGNPATWAKFVKYAGGFGHPQLVHVVVAGMAARGWPEDELETWLTKGFDNQDVAAERRATRRRLLEELGGQEVALLSRLAKVGGAFDRQVVEAIASVEPVIQSAKITVEKLSGYWIERVGDHRFRVSPLVADLPNHLLGTTEQKALDSAIGRSIIFRNPLAGDLLDTGFMHALVAKDDAALNQLAIALTQAQGDVVKLLSGAMPFFRDYLSRIGEVSYRPPPIIAALLGIARHRLLVTRGDRGELNESVRYILSLVELAEAEAAGVPLKFMALSQILHPQESLGLIDGWFNLLRQMDSEPAGRIDLQGIFGSSTAALGIDPISFLFMAHALHLPGLSELETLFSTLSELTAAERQRWLSATKHDRAWSMLIVDNAWLKHLQAGTLDWSVGANTYANLADIALAWGEDDIAARCYRNQAVLIDEYGHDHSAALKALDAADARLPQNLDLARQRAKIAWRAGEYEAALKGLAAIEDWLKAGDAIEAAFAFREAAMSAGELGLWRDSESYFLKAHDALLKVQTDQEAFKLGLLIDAIGVRYKSGDTEGAVRGMVDLVGQLAERGAGKSPKDHAVAALGRHFVLWLRSQKQRDIQIDDQPVVYFIGAISNPEPHSDLEKWPIPEPASLWFLFGLVALEEGIPWTEIAGWQGIKDLASYADLYVQLPMGRLERAVANIDLDEFTDAAPEAAAAIAYFSEARKTDPRPDPVAPAKVSMPPFGAHVLGSDAARPYVRDAAIAFAINLATVSPFQTTELERIAGLLPGLESSSLVPEWFDGSIIRDDLRSHVASLALEMACGKDCSLDETLLAHLRLWEWLQASHFKRACLDNICRYARDFWAGAVVARRFEMKTPYLAVPEIERALAGYEVSNKWLATLLLAAHQSTRVSLAAEYRTLLVEAKD</sequence>
<keyword evidence="2" id="KW-1185">Reference proteome</keyword>